<evidence type="ECO:0000259" key="1">
    <source>
        <dbReference type="Pfam" id="PF03235"/>
    </source>
</evidence>
<accession>A0ABS3FNL7</accession>
<dbReference type="InterPro" id="IPR004919">
    <property type="entry name" value="GmrSD_N"/>
</dbReference>
<keyword evidence="3" id="KW-1185">Reference proteome</keyword>
<comment type="caution">
    <text evidence="2">The sequence shown here is derived from an EMBL/GenBank/DDBJ whole genome shotgun (WGS) entry which is preliminary data.</text>
</comment>
<sequence length="391" mass="45196">MKGAYPKGVSVAQDKYKTEPVVEPDLEIDDENAIEFEEEETTNEPFDPTKIRVDTRPMTIDLVLSRINHDELDLAPDFQRKEGIWKEAAKSRLIESILIRIPLPAFYLDATNEDNWLVVDGLQRLSALKEFVIDKQLRLKGLEYLKEMEGKNYDELPRNYQRRIGETLLTLYLIEKGTPPEVKYNIFKRINTGGLPLSPQELRHALNPGKATKLLARLAEFPEFKQVINLGESKKARRDDHEFILGFLAYTITNYKDYPLKQGRDYFFNETLASVNKMNDAEIKAIEAKFRKVMVAAFEIFGDRAFRKLSSENPAKKYPINKSLFEGWSACLGNLTDEQIEVLIQRKTKLLQKFINCMETDESFVKSISQASQKVSYRFTIIEHIIEEVLV</sequence>
<organism evidence="2 3">
    <name type="scientific">Phormidium pseudopriestleyi FRX01</name>
    <dbReference type="NCBI Taxonomy" id="1759528"/>
    <lineage>
        <taxon>Bacteria</taxon>
        <taxon>Bacillati</taxon>
        <taxon>Cyanobacteriota</taxon>
        <taxon>Cyanophyceae</taxon>
        <taxon>Oscillatoriophycideae</taxon>
        <taxon>Oscillatoriales</taxon>
        <taxon>Oscillatoriaceae</taxon>
        <taxon>Phormidium</taxon>
    </lineage>
</organism>
<dbReference type="Pfam" id="PF03235">
    <property type="entry name" value="GmrSD_N"/>
    <property type="match status" value="1"/>
</dbReference>
<dbReference type="PANTHER" id="PTHR39639">
    <property type="entry name" value="CHROMOSOME 16, WHOLE GENOME SHOTGUN SEQUENCE"/>
    <property type="match status" value="1"/>
</dbReference>
<reference evidence="2 3" key="1">
    <citation type="submission" date="2021-03" db="EMBL/GenBank/DDBJ databases">
        <title>Metabolic Capacity of the Antarctic Cyanobacterium Phormidium pseudopriestleyi that Sustains Oxygenic Photosynthesis in the Presence of Hydrogen Sulfide.</title>
        <authorList>
            <person name="Lumian J.E."/>
            <person name="Jungblut A.D."/>
            <person name="Dillon M.L."/>
            <person name="Hawes I."/>
            <person name="Doran P.T."/>
            <person name="Mackey T.J."/>
            <person name="Dick G.J."/>
            <person name="Grettenberger C.L."/>
            <person name="Sumner D.Y."/>
        </authorList>
    </citation>
    <scope>NUCLEOTIDE SEQUENCE [LARGE SCALE GENOMIC DNA]</scope>
    <source>
        <strain evidence="2 3">FRX01</strain>
    </source>
</reference>
<evidence type="ECO:0000313" key="3">
    <source>
        <dbReference type="Proteomes" id="UP000664844"/>
    </source>
</evidence>
<protein>
    <submittedName>
        <fullName evidence="2">DUF262 domain-containing protein</fullName>
    </submittedName>
</protein>
<gene>
    <name evidence="2" type="ORF">J0895_06260</name>
</gene>
<evidence type="ECO:0000313" key="2">
    <source>
        <dbReference type="EMBL" id="MBO0348709.1"/>
    </source>
</evidence>
<feature type="domain" description="GmrSD restriction endonucleases N-terminal" evidence="1">
    <location>
        <begin position="73"/>
        <end position="205"/>
    </location>
</feature>
<dbReference type="PANTHER" id="PTHR39639:SF1">
    <property type="entry name" value="DUF262 DOMAIN-CONTAINING PROTEIN"/>
    <property type="match status" value="1"/>
</dbReference>
<dbReference type="Proteomes" id="UP000664844">
    <property type="component" value="Unassembled WGS sequence"/>
</dbReference>
<name>A0ABS3FNL7_9CYAN</name>
<dbReference type="EMBL" id="JAFLQW010000170">
    <property type="protein sequence ID" value="MBO0348709.1"/>
    <property type="molecule type" value="Genomic_DNA"/>
</dbReference>
<proteinExistence type="predicted"/>